<accession>A0A1V2UIX5</accession>
<feature type="compositionally biased region" description="Basic and acidic residues" evidence="1">
    <location>
        <begin position="1454"/>
        <end position="1465"/>
    </location>
</feature>
<gene>
    <name evidence="4" type="ORF">BTN92_07220</name>
</gene>
<feature type="compositionally biased region" description="Basic and acidic residues" evidence="1">
    <location>
        <begin position="169"/>
        <end position="187"/>
    </location>
</feature>
<feature type="region of interest" description="Disordered" evidence="1">
    <location>
        <begin position="1454"/>
        <end position="1473"/>
    </location>
</feature>
<evidence type="ECO:0000259" key="3">
    <source>
        <dbReference type="Pfam" id="PF13731"/>
    </source>
</evidence>
<dbReference type="EMBL" id="MSTR01000006">
    <property type="protein sequence ID" value="ONN43233.1"/>
    <property type="molecule type" value="Genomic_DNA"/>
</dbReference>
<feature type="domain" description="WxL" evidence="3">
    <location>
        <begin position="1637"/>
        <end position="1846"/>
    </location>
</feature>
<sequence length="1849" mass="196226">MTTSRYHKLVVLCTSIFCVQTVALPTSVLFSTSVEAVDVQEVTTDSSILANDYLDGLREVTEVPLRFSPSNLRVTGEVTEPVSVSFYANKPTQEAKIRLPKEAVVDKDRLPAGLTITETAEENHWLLHSEAPRETFTLPLIFQETGTYEASIEEAKTTIAIDSPTTSLEQKEEEQKSVEQEVDKTTDDVTDDATEESQHELSEPENNDPIVAETDEHADDEAESSIEKKEATANEFSGQIAEVSTMVEFREAIADPDVSTISVQANLTESTANIMTIDRPIKIQGNGHTLTFGNNGFYFQFAEVSEPTTFRIEDAIVTKTGATPLVNATTEVSRNWTLEIEDVAEVNANTMRLASIPEGTVQFTGGTSNFTRTSSAQTFIEAKEVKAINQAQVTISRGNATIFLAAATVSEPKLTIETGANVTITTTSGVANTIDFRGENAEITLQSAGNLTINTVGTTAAPTNISNNTIAMTGAGPKVTVRDKSNLTTTSTAAKRGLHLSGNNSQVVVNDSKLSVTSATQSAMNLSGNTPQVIVDSSELSVTSTTQSAVNQSGEEPTFSVTNSHTDIRSETGATLALTGVSPKVNYVGSTGSLTSTTGQRLNLIGDNPQLSLDQTQLSMGATSGRGIYLQGTTPQVLLKQSTIEITDSQPSQGMILQGADALLDLTEHSELTINGAGTGTLENIQIGANNPRPELSLTGASKVTVATTSGTGGASDTANNGLHLRGEQPKMTLSEESELNVSVISNARRGVYLNGAEADLTIKDSQLNINTQSGQGININGSDARFHAINSKTSIETVAGQRMNLIGASPVLNLDNSHLTMKTMTGRGVYLQGATPQVLLNESTIEMTDTGASQGMILEGTDALLSLKKNSTFTVSGGGTGTTENIQVGNNNARPKIDLEGGSKLGVTTTSGTGAGSATANNAVHLRGNEPELNITDGASISIDITSGNRRGIVLTGNNSTTLVDSSDVNLKLEGSGVGYAATGTTNKLAISKSQWEANGAAGHNIHMVGNNSTVLLDHSDAVFEAASSGGNIWLAGADSVLAIENGARVNATSDNANSIAIHGARALLQMSGSESKMEIISNVAAAELNAAVFLGAPSTGGGATNSNAEVRLTEGAKLNIHANRASALSLLSANGQFNLLEKSELNLTAGNTDSSANGAVAVLRFIRVGGYQFTIDNAKMNISKSGGRTPGIRMNGGNNHIEIKNKGQFFIYNPGNGTPINQDTSSGLANQGVHYPNGGNNSFVVDGLGSNVQIIADNGAAIDMESQVGAIEARDGATFIAQGRTATDAAGIFNAGNLTVDFDNPLFMDFRNTRVGGGNIFNVSGASTLTATNSDLSVWRKGADLNGDPNLDFRSMDYSFTGTNFNTLRETSDPTQLNTEVFGTLGLTAYSRLSSNNGRWAIADELRVPTNADTKIHGRVSLPVGLDDSRPAWDDEAVVTIEVESPAREKKEYKAKTVGHSDESPGISIYNEEPRGGLFEVQLEEPLEAGSKVRISKVELSSGELTTGFDHQILTETVEVFPIVPPKPATFASSVITRNSQKVEGVSENPDVSVTATHNGQKIDTENVEVDENGKFSIDLSTIQLAEDDEIQVFLRDKNGFAKAAGIVNPPLTNDEQGNINPAQPLDFHDVTFAEATILTVGNFDPVSPVDPLDPENEVLPENQPELPEEQGALSIDFISRFNFGKQNISVKDKTYYAQPQRLLNEDGTVNEIQERPNFIQISDRRSDNERSGWQLSVTQNGQFSNQNGHELIGSEIQLLNQELVTAQGGTAPALKEETGQKIIPNTKRILLQADEKSGTGTWIYRFGNAETADKSVGLYVPKGTNPEAKEYSTTLTWELSSVPENQ</sequence>
<name>A0A1V2UIX5_ENTMU</name>
<evidence type="ECO:0000313" key="4">
    <source>
        <dbReference type="EMBL" id="ONN43233.1"/>
    </source>
</evidence>
<evidence type="ECO:0000313" key="5">
    <source>
        <dbReference type="Proteomes" id="UP000189299"/>
    </source>
</evidence>
<feature type="region of interest" description="Disordered" evidence="1">
    <location>
        <begin position="159"/>
        <end position="234"/>
    </location>
</feature>
<feature type="signal peptide" evidence="2">
    <location>
        <begin position="1"/>
        <end position="23"/>
    </location>
</feature>
<dbReference type="InterPro" id="IPR012332">
    <property type="entry name" value="Autotransporter_pectin_lyase_C"/>
</dbReference>
<dbReference type="InterPro" id="IPR046776">
    <property type="entry name" value="Pectate_lyase_5"/>
</dbReference>
<proteinExistence type="predicted"/>
<dbReference type="Pfam" id="PF13731">
    <property type="entry name" value="WxL"/>
    <property type="match status" value="1"/>
</dbReference>
<dbReference type="InterPro" id="IPR027994">
    <property type="entry name" value="WxL_dom"/>
</dbReference>
<dbReference type="Gene3D" id="2.160.20.20">
    <property type="match status" value="1"/>
</dbReference>
<reference evidence="4 5" key="1">
    <citation type="submission" date="2016-12" db="EMBL/GenBank/DDBJ databases">
        <authorList>
            <person name="Song W.-J."/>
            <person name="Kurnit D.M."/>
        </authorList>
    </citation>
    <scope>NUCLEOTIDE SEQUENCE [LARGE SCALE GENOMIC DNA]</scope>
    <source>
        <strain evidence="4 5">CGB1038-1_S1</strain>
    </source>
</reference>
<dbReference type="RefSeq" id="WP_077151536.1">
    <property type="nucleotide sequence ID" value="NZ_CABMMO010000006.1"/>
</dbReference>
<protein>
    <recommendedName>
        <fullName evidence="3">WxL domain-containing protein</fullName>
    </recommendedName>
</protein>
<comment type="caution">
    <text evidence="4">The sequence shown here is derived from an EMBL/GenBank/DDBJ whole genome shotgun (WGS) entry which is preliminary data.</text>
</comment>
<organism evidence="4 5">
    <name type="scientific">Enterococcus mundtii</name>
    <dbReference type="NCBI Taxonomy" id="53346"/>
    <lineage>
        <taxon>Bacteria</taxon>
        <taxon>Bacillati</taxon>
        <taxon>Bacillota</taxon>
        <taxon>Bacilli</taxon>
        <taxon>Lactobacillales</taxon>
        <taxon>Enterococcaceae</taxon>
        <taxon>Enterococcus</taxon>
    </lineage>
</organism>
<evidence type="ECO:0000256" key="1">
    <source>
        <dbReference type="SAM" id="MobiDB-lite"/>
    </source>
</evidence>
<feature type="chain" id="PRO_5039441626" description="WxL domain-containing protein" evidence="2">
    <location>
        <begin position="24"/>
        <end position="1849"/>
    </location>
</feature>
<feature type="region of interest" description="Disordered" evidence="1">
    <location>
        <begin position="707"/>
        <end position="731"/>
    </location>
</feature>
<dbReference type="Proteomes" id="UP000189299">
    <property type="component" value="Unassembled WGS sequence"/>
</dbReference>
<keyword evidence="2" id="KW-0732">Signal</keyword>
<evidence type="ECO:0000256" key="2">
    <source>
        <dbReference type="SAM" id="SignalP"/>
    </source>
</evidence>
<dbReference type="Pfam" id="PF20585">
    <property type="entry name" value="Pectate_lyase_5"/>
    <property type="match status" value="1"/>
</dbReference>
<feature type="compositionally biased region" description="Low complexity" evidence="1">
    <location>
        <begin position="707"/>
        <end position="719"/>
    </location>
</feature>